<evidence type="ECO:0000256" key="2">
    <source>
        <dbReference type="ARBA" id="ARBA00022525"/>
    </source>
</evidence>
<evidence type="ECO:0000256" key="1">
    <source>
        <dbReference type="ARBA" id="ARBA00007257"/>
    </source>
</evidence>
<comment type="caution">
    <text evidence="6">The sequence shown here is derived from an EMBL/GenBank/DDBJ whole genome shotgun (WGS) entry which is preliminary data.</text>
</comment>
<keyword evidence="4" id="KW-1133">Transmembrane helix</keyword>
<dbReference type="Pfam" id="PF17802">
    <property type="entry name" value="SpaA"/>
    <property type="match status" value="2"/>
</dbReference>
<comment type="similarity">
    <text evidence="1">Belongs to the serine-aspartate repeat-containing protein (SDr) family.</text>
</comment>
<name>A0A1V9RBI1_9LACO</name>
<evidence type="ECO:0000313" key="7">
    <source>
        <dbReference type="Proteomes" id="UP000192575"/>
    </source>
</evidence>
<accession>A0A1V9RBI1</accession>
<dbReference type="AlphaFoldDB" id="A0A1V9RBI1"/>
<dbReference type="PANTHER" id="PTHR36108:SF13">
    <property type="entry name" value="COLOSSIN-B-RELATED"/>
    <property type="match status" value="1"/>
</dbReference>
<evidence type="ECO:0000313" key="6">
    <source>
        <dbReference type="EMBL" id="OQQ90527.1"/>
    </source>
</evidence>
<dbReference type="Gene3D" id="2.60.40.10">
    <property type="entry name" value="Immunoglobulins"/>
    <property type="match status" value="3"/>
</dbReference>
<keyword evidence="2" id="KW-0964">Secreted</keyword>
<gene>
    <name evidence="6" type="ORF">B6U56_04375</name>
</gene>
<reference evidence="6 7" key="1">
    <citation type="submission" date="2017-03" db="EMBL/GenBank/DDBJ databases">
        <title>Phylogenomics and comparative genomics of Lactobacillus salivarius, a mammalian gut commensal.</title>
        <authorList>
            <person name="Harris H.M."/>
        </authorList>
    </citation>
    <scope>NUCLEOTIDE SEQUENCE [LARGE SCALE GENOMIC DNA]</scope>
    <source>
        <strain evidence="6 7">JCM 1047</strain>
    </source>
</reference>
<keyword evidence="4" id="KW-0812">Transmembrane</keyword>
<dbReference type="SUPFAM" id="SSF49478">
    <property type="entry name" value="Cna protein B-type domain"/>
    <property type="match status" value="1"/>
</dbReference>
<evidence type="ECO:0000256" key="3">
    <source>
        <dbReference type="ARBA" id="ARBA00022729"/>
    </source>
</evidence>
<dbReference type="Proteomes" id="UP000192575">
    <property type="component" value="Unassembled WGS sequence"/>
</dbReference>
<evidence type="ECO:0000256" key="4">
    <source>
        <dbReference type="SAM" id="Phobius"/>
    </source>
</evidence>
<dbReference type="EMBL" id="NBEF01000017">
    <property type="protein sequence ID" value="OQQ90527.1"/>
    <property type="molecule type" value="Genomic_DNA"/>
</dbReference>
<protein>
    <submittedName>
        <fullName evidence="6">Cell wall anchor protein</fullName>
    </submittedName>
</protein>
<dbReference type="PANTHER" id="PTHR36108">
    <property type="entry name" value="COLOSSIN-B-RELATED"/>
    <property type="match status" value="1"/>
</dbReference>
<keyword evidence="3" id="KW-0732">Signal</keyword>
<dbReference type="RefSeq" id="WP_081534316.1">
    <property type="nucleotide sequence ID" value="NZ_NBEF01000017.1"/>
</dbReference>
<dbReference type="InterPro" id="IPR013783">
    <property type="entry name" value="Ig-like_fold"/>
</dbReference>
<keyword evidence="4" id="KW-0472">Membrane</keyword>
<organism evidence="6 7">
    <name type="scientific">Ligilactobacillus salivarius</name>
    <dbReference type="NCBI Taxonomy" id="1624"/>
    <lineage>
        <taxon>Bacteria</taxon>
        <taxon>Bacillati</taxon>
        <taxon>Bacillota</taxon>
        <taxon>Bacilli</taxon>
        <taxon>Lactobacillales</taxon>
        <taxon>Lactobacillaceae</taxon>
        <taxon>Ligilactobacillus</taxon>
    </lineage>
</organism>
<sequence length="724" mass="79351">MDLKKNYIGKALFVGGVSLTLCGQALMLSTPIMNNIVSVAHADQVAPTTTNIEIHKTMYDKADASFFEQEQNKIKNDGTQKDSTFNNKLFHYNPTTMGKVEFTLYDITDQINKVYADGKGLTGFTAGQSKEAQGRVAEISKDIEANGDKSKFLTGATVVGTKAIDGSGNVRFENVKAYDASKPQKYHYYAAVETKTPKGFVVAKAKPIVFVNPYTNPNGDGFLSTTYLYPKNNTQKLHFDLTKFAIWNKPKNSQPEEKKELEGAKFQLYRGKPGSGTKVGGVLTTDKNGKVTANNLIMGDYYFVELESSVATDNPEATTQAKVSISPIAKNDKNNKLTFSIGENGIEPNKLQGSLVDYGSPTITKELTNGVGEHKSLHIGDLAHFKSNVDVPANIMGSDWKVDATGQEAKSLPYSVFYTRDIPQLHLKDVPAERHLVIKTSDNKTTLKEGTDYQVITGKNQWFVNYVVKGVSAGDKAKLDAAAKTGDNDKIKAAINSVKSGSVSDTVAKEAGKHLNYDYDEVVTTDSPMDTDIVNDIYLIWDDGSGPREIKRTDKTITYGVHFVKESSGFMGTGIAAQKLQGAKFVVQDKRTGKWFNGWKDAKSTTTGEKQAQWVDNYKDVKEGVLTSDKDGKFSLQGFTEGDYKLREIKAPTGYQLMEETQDFQIGPNTDKKTLTTPIVVKNNEKTTMPLTGSQQLLLEVVGGVLTVTVLGGAGYWAYKKKNA</sequence>
<feature type="domain" description="SpaA-like prealbumin fold" evidence="5">
    <location>
        <begin position="256"/>
        <end position="309"/>
    </location>
</feature>
<dbReference type="InterPro" id="IPR041033">
    <property type="entry name" value="SpaA_PFL_dom_1"/>
</dbReference>
<feature type="transmembrane region" description="Helical" evidence="4">
    <location>
        <begin position="697"/>
        <end position="719"/>
    </location>
</feature>
<feature type="domain" description="SpaA-like prealbumin fold" evidence="5">
    <location>
        <begin position="578"/>
        <end position="674"/>
    </location>
</feature>
<proteinExistence type="inferred from homology"/>
<evidence type="ECO:0000259" key="5">
    <source>
        <dbReference type="Pfam" id="PF17802"/>
    </source>
</evidence>